<sequence>MTQTPLYENNTPKVSQIITLALDGEAILLKKPDRHTLDDVSGQRPIRAVLKHRQ</sequence>
<dbReference type="Proteomes" id="UP000251485">
    <property type="component" value="Unassembled WGS sequence"/>
</dbReference>
<dbReference type="EMBL" id="UAUE01000023">
    <property type="protein sequence ID" value="SPY97801.1"/>
    <property type="molecule type" value="Genomic_DNA"/>
</dbReference>
<evidence type="ECO:0000313" key="1">
    <source>
        <dbReference type="EMBL" id="SPY97801.1"/>
    </source>
</evidence>
<evidence type="ECO:0000313" key="2">
    <source>
        <dbReference type="Proteomes" id="UP000251485"/>
    </source>
</evidence>
<accession>A0A2X2BSF7</accession>
<protein>
    <submittedName>
        <fullName evidence="1">Uncharacterized protein</fullName>
    </submittedName>
</protein>
<name>A0A2X2BSF7_PROMI</name>
<dbReference type="AlphaFoldDB" id="A0A2X2BSF7"/>
<proteinExistence type="predicted"/>
<gene>
    <name evidence="1" type="ORF">NCTC10975_02909</name>
</gene>
<organism evidence="1 2">
    <name type="scientific">Proteus mirabilis</name>
    <dbReference type="NCBI Taxonomy" id="584"/>
    <lineage>
        <taxon>Bacteria</taxon>
        <taxon>Pseudomonadati</taxon>
        <taxon>Pseudomonadota</taxon>
        <taxon>Gammaproteobacteria</taxon>
        <taxon>Enterobacterales</taxon>
        <taxon>Morganellaceae</taxon>
        <taxon>Proteus</taxon>
    </lineage>
</organism>
<reference evidence="1 2" key="1">
    <citation type="submission" date="2018-06" db="EMBL/GenBank/DDBJ databases">
        <authorList>
            <consortium name="Pathogen Informatics"/>
            <person name="Doyle S."/>
        </authorList>
    </citation>
    <scope>NUCLEOTIDE SEQUENCE [LARGE SCALE GENOMIC DNA]</scope>
    <source>
        <strain evidence="1 2">NCTC10975</strain>
    </source>
</reference>